<keyword evidence="2" id="KW-0521">NADP</keyword>
<organism evidence="5 6">
    <name type="scientific">Zasmidium cellare ATCC 36951</name>
    <dbReference type="NCBI Taxonomy" id="1080233"/>
    <lineage>
        <taxon>Eukaryota</taxon>
        <taxon>Fungi</taxon>
        <taxon>Dikarya</taxon>
        <taxon>Ascomycota</taxon>
        <taxon>Pezizomycotina</taxon>
        <taxon>Dothideomycetes</taxon>
        <taxon>Dothideomycetidae</taxon>
        <taxon>Mycosphaerellales</taxon>
        <taxon>Mycosphaerellaceae</taxon>
        <taxon>Zasmidium</taxon>
    </lineage>
</organism>
<evidence type="ECO:0000256" key="1">
    <source>
        <dbReference type="ARBA" id="ARBA00006484"/>
    </source>
</evidence>
<reference evidence="5" key="1">
    <citation type="journal article" date="2020" name="Stud. Mycol.">
        <title>101 Dothideomycetes genomes: a test case for predicting lifestyles and emergence of pathogens.</title>
        <authorList>
            <person name="Haridas S."/>
            <person name="Albert R."/>
            <person name="Binder M."/>
            <person name="Bloem J."/>
            <person name="Labutti K."/>
            <person name="Salamov A."/>
            <person name="Andreopoulos B."/>
            <person name="Baker S."/>
            <person name="Barry K."/>
            <person name="Bills G."/>
            <person name="Bluhm B."/>
            <person name="Cannon C."/>
            <person name="Castanera R."/>
            <person name="Culley D."/>
            <person name="Daum C."/>
            <person name="Ezra D."/>
            <person name="Gonzalez J."/>
            <person name="Henrissat B."/>
            <person name="Kuo A."/>
            <person name="Liang C."/>
            <person name="Lipzen A."/>
            <person name="Lutzoni F."/>
            <person name="Magnuson J."/>
            <person name="Mondo S."/>
            <person name="Nolan M."/>
            <person name="Ohm R."/>
            <person name="Pangilinan J."/>
            <person name="Park H.-J."/>
            <person name="Ramirez L."/>
            <person name="Alfaro M."/>
            <person name="Sun H."/>
            <person name="Tritt A."/>
            <person name="Yoshinaga Y."/>
            <person name="Zwiers L.-H."/>
            <person name="Turgeon B."/>
            <person name="Goodwin S."/>
            <person name="Spatafora J."/>
            <person name="Crous P."/>
            <person name="Grigoriev I."/>
        </authorList>
    </citation>
    <scope>NUCLEOTIDE SEQUENCE</scope>
    <source>
        <strain evidence="5">ATCC 36951</strain>
    </source>
</reference>
<accession>A0A6A6D147</accession>
<keyword evidence="3" id="KW-0560">Oxidoreductase</keyword>
<dbReference type="OrthoDB" id="417891at2759"/>
<dbReference type="GO" id="GO:0016491">
    <property type="term" value="F:oxidoreductase activity"/>
    <property type="evidence" value="ECO:0007669"/>
    <property type="project" value="UniProtKB-KW"/>
</dbReference>
<dbReference type="InterPro" id="IPR002347">
    <property type="entry name" value="SDR_fam"/>
</dbReference>
<protein>
    <recommendedName>
        <fullName evidence="7">NAD(P)-binding protein</fullName>
    </recommendedName>
</protein>
<sequence>MALKHEGKTVLVTGGGGGLGRKIAENFANDGANVVICDINKELLADFDEKVTSAHPNKTLAVECNITSQDDLDKLFKQAEEKFGTFDIVINSAGIIDRFTCPGDIELDEWNRVLAVNLTAPTFITKRAVNGFLKSNKKGSILNMASVASFKGFANGVAYTASKHALIGLTRSTAAYYRLKGIRCNAIAAGAMQTNIGNVLANGDFNMEGMQLMKKACKLTKVLRVMVVADCFAVGEWEGAVVELEKMAKLVAFLCSDDADFINGGE</sequence>
<evidence type="ECO:0000256" key="2">
    <source>
        <dbReference type="ARBA" id="ARBA00022857"/>
    </source>
</evidence>
<dbReference type="Gene3D" id="3.40.50.720">
    <property type="entry name" value="NAD(P)-binding Rossmann-like Domain"/>
    <property type="match status" value="1"/>
</dbReference>
<dbReference type="FunFam" id="3.40.50.720:FF:000084">
    <property type="entry name" value="Short-chain dehydrogenase reductase"/>
    <property type="match status" value="1"/>
</dbReference>
<evidence type="ECO:0000256" key="4">
    <source>
        <dbReference type="RuleBase" id="RU000363"/>
    </source>
</evidence>
<dbReference type="Proteomes" id="UP000799537">
    <property type="component" value="Unassembled WGS sequence"/>
</dbReference>
<evidence type="ECO:0008006" key="7">
    <source>
        <dbReference type="Google" id="ProtNLM"/>
    </source>
</evidence>
<name>A0A6A6D147_ZASCE</name>
<dbReference type="CDD" id="cd05233">
    <property type="entry name" value="SDR_c"/>
    <property type="match status" value="1"/>
</dbReference>
<gene>
    <name evidence="5" type="ORF">M409DRAFT_35597</name>
</gene>
<dbReference type="PANTHER" id="PTHR43180">
    <property type="entry name" value="3-OXOACYL-(ACYL-CARRIER-PROTEIN) REDUCTASE (AFU_ORTHOLOGUE AFUA_6G11210)"/>
    <property type="match status" value="1"/>
</dbReference>
<dbReference type="PRINTS" id="PR00081">
    <property type="entry name" value="GDHRDH"/>
</dbReference>
<dbReference type="InterPro" id="IPR020904">
    <property type="entry name" value="Sc_DH/Rdtase_CS"/>
</dbReference>
<evidence type="ECO:0000256" key="3">
    <source>
        <dbReference type="ARBA" id="ARBA00023002"/>
    </source>
</evidence>
<keyword evidence="6" id="KW-1185">Reference proteome</keyword>
<dbReference type="EMBL" id="ML993581">
    <property type="protein sequence ID" value="KAF2172170.1"/>
    <property type="molecule type" value="Genomic_DNA"/>
</dbReference>
<dbReference type="Pfam" id="PF00106">
    <property type="entry name" value="adh_short"/>
    <property type="match status" value="1"/>
</dbReference>
<dbReference type="RefSeq" id="XP_033673059.1">
    <property type="nucleotide sequence ID" value="XM_033810420.1"/>
</dbReference>
<proteinExistence type="inferred from homology"/>
<evidence type="ECO:0000313" key="6">
    <source>
        <dbReference type="Proteomes" id="UP000799537"/>
    </source>
</evidence>
<dbReference type="PROSITE" id="PS00061">
    <property type="entry name" value="ADH_SHORT"/>
    <property type="match status" value="1"/>
</dbReference>
<dbReference type="SUPFAM" id="SSF51735">
    <property type="entry name" value="NAD(P)-binding Rossmann-fold domains"/>
    <property type="match status" value="1"/>
</dbReference>
<dbReference type="AlphaFoldDB" id="A0A6A6D147"/>
<comment type="similarity">
    <text evidence="1 4">Belongs to the short-chain dehydrogenases/reductases (SDR) family.</text>
</comment>
<dbReference type="GeneID" id="54563692"/>
<dbReference type="InterPro" id="IPR036291">
    <property type="entry name" value="NAD(P)-bd_dom_sf"/>
</dbReference>
<dbReference type="PRINTS" id="PR00080">
    <property type="entry name" value="SDRFAMILY"/>
</dbReference>
<dbReference type="PANTHER" id="PTHR43180:SF63">
    <property type="entry name" value="DEHYDROGENASE_REDUCTASE FAMILY PROTEIN, PUTATIVE (AFU_ORTHOLOGUE AFUA_6G03520)-RELATED"/>
    <property type="match status" value="1"/>
</dbReference>
<evidence type="ECO:0000313" key="5">
    <source>
        <dbReference type="EMBL" id="KAF2172170.1"/>
    </source>
</evidence>